<keyword evidence="5" id="KW-0560">Oxidoreductase</keyword>
<dbReference type="Pfam" id="PF01328">
    <property type="entry name" value="Peroxidase_2"/>
    <property type="match status" value="1"/>
</dbReference>
<dbReference type="GO" id="GO:0004601">
    <property type="term" value="F:peroxidase activity"/>
    <property type="evidence" value="ECO:0007669"/>
    <property type="project" value="UniProtKB-KW"/>
</dbReference>
<evidence type="ECO:0000256" key="7">
    <source>
        <dbReference type="ARBA" id="ARBA00025795"/>
    </source>
</evidence>
<reference evidence="10" key="1">
    <citation type="journal article" date="2020" name="Stud. Mycol.">
        <title>101 Dothideomycetes genomes: a test case for predicting lifestyles and emergence of pathogens.</title>
        <authorList>
            <person name="Haridas S."/>
            <person name="Albert R."/>
            <person name="Binder M."/>
            <person name="Bloem J."/>
            <person name="Labutti K."/>
            <person name="Salamov A."/>
            <person name="Andreopoulos B."/>
            <person name="Baker S."/>
            <person name="Barry K."/>
            <person name="Bills G."/>
            <person name="Bluhm B."/>
            <person name="Cannon C."/>
            <person name="Castanera R."/>
            <person name="Culley D."/>
            <person name="Daum C."/>
            <person name="Ezra D."/>
            <person name="Gonzalez J."/>
            <person name="Henrissat B."/>
            <person name="Kuo A."/>
            <person name="Liang C."/>
            <person name="Lipzen A."/>
            <person name="Lutzoni F."/>
            <person name="Magnuson J."/>
            <person name="Mondo S."/>
            <person name="Nolan M."/>
            <person name="Ohm R."/>
            <person name="Pangilinan J."/>
            <person name="Park H.-J."/>
            <person name="Ramirez L."/>
            <person name="Alfaro M."/>
            <person name="Sun H."/>
            <person name="Tritt A."/>
            <person name="Yoshinaga Y."/>
            <person name="Zwiers L.-H."/>
            <person name="Turgeon B."/>
            <person name="Goodwin S."/>
            <person name="Spatafora J."/>
            <person name="Crous P."/>
            <person name="Grigoriev I."/>
        </authorList>
    </citation>
    <scope>NUCLEOTIDE SEQUENCE</scope>
    <source>
        <strain evidence="10">ATCC 36951</strain>
    </source>
</reference>
<sequence>MYAPGGLLFSITAWCSLGQQVIAFSNLQNLPHSYLHGTHAPEKRLLVNGLDKPIDVSGEHAFQPPTESDQRGPCPGLNALANHNYISHAGIASLLEAATAINTVYGMGIEIATILSVMGVVWTGNPLSLNPSFSIDGNDTRIENLLDNVLGLLGTPQGISFSHNLIEADSSPTRDDLYVTGDPVTMNMDKFKALYEVADSEGVISMDALGGFAAKRFNESVATNPNFYFGPFTGMIARNAGYLFIGRLFANHTTEHPEGILTQDILKSFFAVSGEPSNFTYKKGWERIPDNLYKIPVDWTLVQLNLDLVDWILQYPQLGSIGGNVGEVNTFAGISLADPVTGIANVTNLLEGNNLVCFALQVVKLAAPSYTNLFKTLAAPLELILNTLATPLLDLSCPSWTALQKGGKPLWEDMQDRVPGANSSAL</sequence>
<evidence type="ECO:0000256" key="8">
    <source>
        <dbReference type="SAM" id="SignalP"/>
    </source>
</evidence>
<keyword evidence="11" id="KW-1185">Reference proteome</keyword>
<comment type="cofactor">
    <cofactor evidence="1">
        <name>heme b</name>
        <dbReference type="ChEBI" id="CHEBI:60344"/>
    </cofactor>
</comment>
<dbReference type="AlphaFoldDB" id="A0A6A6CXY5"/>
<dbReference type="Proteomes" id="UP000799537">
    <property type="component" value="Unassembled WGS sequence"/>
</dbReference>
<dbReference type="InterPro" id="IPR036851">
    <property type="entry name" value="Chloroperoxidase-like_sf"/>
</dbReference>
<comment type="similarity">
    <text evidence="7">Belongs to the chloroperoxidase family.</text>
</comment>
<keyword evidence="4" id="KW-0479">Metal-binding</keyword>
<dbReference type="PANTHER" id="PTHR33577:SF16">
    <property type="entry name" value="HEME HALOPEROXIDASE FAMILY PROFILE DOMAIN-CONTAINING PROTEIN"/>
    <property type="match status" value="1"/>
</dbReference>
<evidence type="ECO:0000256" key="5">
    <source>
        <dbReference type="ARBA" id="ARBA00023002"/>
    </source>
</evidence>
<keyword evidence="2" id="KW-0575">Peroxidase</keyword>
<dbReference type="InterPro" id="IPR000028">
    <property type="entry name" value="Chloroperoxidase"/>
</dbReference>
<evidence type="ECO:0000256" key="1">
    <source>
        <dbReference type="ARBA" id="ARBA00001970"/>
    </source>
</evidence>
<name>A0A6A6CXY5_ZASCE</name>
<keyword evidence="6" id="KW-0408">Iron</keyword>
<evidence type="ECO:0000256" key="2">
    <source>
        <dbReference type="ARBA" id="ARBA00022559"/>
    </source>
</evidence>
<dbReference type="Gene3D" id="1.10.489.10">
    <property type="entry name" value="Chloroperoxidase-like"/>
    <property type="match status" value="1"/>
</dbReference>
<dbReference type="PANTHER" id="PTHR33577">
    <property type="entry name" value="STERIGMATOCYSTIN BIOSYNTHESIS PEROXIDASE STCC-RELATED"/>
    <property type="match status" value="1"/>
</dbReference>
<protein>
    <recommendedName>
        <fullName evidence="9">Heme haloperoxidase family profile domain-containing protein</fullName>
    </recommendedName>
</protein>
<proteinExistence type="inferred from homology"/>
<accession>A0A6A6CXY5</accession>
<evidence type="ECO:0000259" key="9">
    <source>
        <dbReference type="PROSITE" id="PS51405"/>
    </source>
</evidence>
<dbReference type="PROSITE" id="PS51405">
    <property type="entry name" value="HEME_HALOPEROXIDASE"/>
    <property type="match status" value="1"/>
</dbReference>
<evidence type="ECO:0000313" key="10">
    <source>
        <dbReference type="EMBL" id="KAF2171058.1"/>
    </source>
</evidence>
<dbReference type="EMBL" id="ML993584">
    <property type="protein sequence ID" value="KAF2171058.1"/>
    <property type="molecule type" value="Genomic_DNA"/>
</dbReference>
<evidence type="ECO:0000256" key="3">
    <source>
        <dbReference type="ARBA" id="ARBA00022617"/>
    </source>
</evidence>
<feature type="signal peptide" evidence="8">
    <location>
        <begin position="1"/>
        <end position="18"/>
    </location>
</feature>
<gene>
    <name evidence="10" type="ORF">M409DRAFT_19031</name>
</gene>
<feature type="chain" id="PRO_5025426886" description="Heme haloperoxidase family profile domain-containing protein" evidence="8">
    <location>
        <begin position="19"/>
        <end position="426"/>
    </location>
</feature>
<dbReference type="GeneID" id="54558024"/>
<dbReference type="RefSeq" id="XP_033671947.1">
    <property type="nucleotide sequence ID" value="XM_033804752.1"/>
</dbReference>
<evidence type="ECO:0000256" key="4">
    <source>
        <dbReference type="ARBA" id="ARBA00022723"/>
    </source>
</evidence>
<organism evidence="10 11">
    <name type="scientific">Zasmidium cellare ATCC 36951</name>
    <dbReference type="NCBI Taxonomy" id="1080233"/>
    <lineage>
        <taxon>Eukaryota</taxon>
        <taxon>Fungi</taxon>
        <taxon>Dikarya</taxon>
        <taxon>Ascomycota</taxon>
        <taxon>Pezizomycotina</taxon>
        <taxon>Dothideomycetes</taxon>
        <taxon>Dothideomycetidae</taxon>
        <taxon>Mycosphaerellales</taxon>
        <taxon>Mycosphaerellaceae</taxon>
        <taxon>Zasmidium</taxon>
    </lineage>
</organism>
<dbReference type="SUPFAM" id="SSF47571">
    <property type="entry name" value="Cloroperoxidase"/>
    <property type="match status" value="1"/>
</dbReference>
<evidence type="ECO:0000313" key="11">
    <source>
        <dbReference type="Proteomes" id="UP000799537"/>
    </source>
</evidence>
<dbReference type="OrthoDB" id="407298at2759"/>
<keyword evidence="3" id="KW-0349">Heme</keyword>
<feature type="domain" description="Heme haloperoxidase family profile" evidence="9">
    <location>
        <begin position="58"/>
        <end position="306"/>
    </location>
</feature>
<evidence type="ECO:0000256" key="6">
    <source>
        <dbReference type="ARBA" id="ARBA00023004"/>
    </source>
</evidence>
<keyword evidence="8" id="KW-0732">Signal</keyword>
<dbReference type="GO" id="GO:0046872">
    <property type="term" value="F:metal ion binding"/>
    <property type="evidence" value="ECO:0007669"/>
    <property type="project" value="UniProtKB-KW"/>
</dbReference>